<feature type="transmembrane region" description="Helical" evidence="1">
    <location>
        <begin position="74"/>
        <end position="94"/>
    </location>
</feature>
<reference evidence="2 3" key="1">
    <citation type="submission" date="2013-09" db="EMBL/GenBank/DDBJ databases">
        <title>Complete genome sequence of Corynebacterium doosanense CAU 212(T) (=DSM 45436(T)), isolated from activated sludge.</title>
        <authorList>
            <person name="Schaffert L."/>
            <person name="Albersmeier A."/>
            <person name="Kalinowski J."/>
            <person name="Ruckert C."/>
        </authorList>
    </citation>
    <scope>NUCLEOTIDE SEQUENCE [LARGE SCALE GENOMIC DNA]</scope>
    <source>
        <strain evidence="2 3">CAU 212</strain>
    </source>
</reference>
<accession>A0A097ICQ2</accession>
<keyword evidence="1" id="KW-1133">Transmembrane helix</keyword>
<keyword evidence="3" id="KW-1185">Reference proteome</keyword>
<dbReference type="PANTHER" id="PTHR36974:SF1">
    <property type="entry name" value="DOXX FAMILY MEMBRANE PROTEIN"/>
    <property type="match status" value="1"/>
</dbReference>
<feature type="transmembrane region" description="Helical" evidence="1">
    <location>
        <begin position="109"/>
        <end position="128"/>
    </location>
</feature>
<sequence length="131" mass="14026">MSSHEKSQNLTRLALGAFMTYAGVSHLTTNRKEFRAQVPDWFPANTDLVVLGSGVAEIALGAGLLTLPKHRKVTGTALAAFYTAIFPGNIAQYAERTDGFGLNTDGKRLARLFGQPLLIGAALWAAGIPKR</sequence>
<evidence type="ECO:0000313" key="2">
    <source>
        <dbReference type="EMBL" id="AIT59899.1"/>
    </source>
</evidence>
<feature type="transmembrane region" description="Helical" evidence="1">
    <location>
        <begin position="12"/>
        <end position="28"/>
    </location>
</feature>
<dbReference type="OrthoDB" id="9788974at2"/>
<dbReference type="STRING" id="558173.CDOO_00090"/>
<dbReference type="RefSeq" id="WP_018022360.1">
    <property type="nucleotide sequence ID" value="NZ_AQUX01000007.1"/>
</dbReference>
<dbReference type="KEGG" id="cdo:CDOO_00090"/>
<dbReference type="eggNOG" id="COG4270">
    <property type="taxonomic scope" value="Bacteria"/>
</dbReference>
<feature type="transmembrane region" description="Helical" evidence="1">
    <location>
        <begin position="48"/>
        <end position="67"/>
    </location>
</feature>
<keyword evidence="1" id="KW-0812">Transmembrane</keyword>
<dbReference type="EMBL" id="CP006764">
    <property type="protein sequence ID" value="AIT59899.1"/>
    <property type="molecule type" value="Genomic_DNA"/>
</dbReference>
<organism evidence="2 3">
    <name type="scientific">Corynebacterium doosanense CAU 212 = DSM 45436</name>
    <dbReference type="NCBI Taxonomy" id="558173"/>
    <lineage>
        <taxon>Bacteria</taxon>
        <taxon>Bacillati</taxon>
        <taxon>Actinomycetota</taxon>
        <taxon>Actinomycetes</taxon>
        <taxon>Mycobacteriales</taxon>
        <taxon>Corynebacteriaceae</taxon>
        <taxon>Corynebacterium</taxon>
    </lineage>
</organism>
<protein>
    <submittedName>
        <fullName evidence="2">Membrane protein</fullName>
    </submittedName>
</protein>
<proteinExistence type="predicted"/>
<name>A0A097ICQ2_9CORY</name>
<dbReference type="Proteomes" id="UP000029914">
    <property type="component" value="Chromosome"/>
</dbReference>
<keyword evidence="1" id="KW-0472">Membrane</keyword>
<evidence type="ECO:0000313" key="3">
    <source>
        <dbReference type="Proteomes" id="UP000029914"/>
    </source>
</evidence>
<gene>
    <name evidence="2" type="ORF">CDOO_00090</name>
</gene>
<evidence type="ECO:0000256" key="1">
    <source>
        <dbReference type="SAM" id="Phobius"/>
    </source>
</evidence>
<dbReference type="AlphaFoldDB" id="A0A097ICQ2"/>
<dbReference type="HOGENOM" id="CLU_128738_0_0_11"/>
<dbReference type="PANTHER" id="PTHR36974">
    <property type="entry name" value="MEMBRANE PROTEIN-RELATED"/>
    <property type="match status" value="1"/>
</dbReference>